<dbReference type="Proteomes" id="UP000001726">
    <property type="component" value="Plasmid pET49"/>
</dbReference>
<dbReference type="RefSeq" id="WP_012443249.1">
    <property type="nucleotide sequence ID" value="NC_010697.1"/>
</dbReference>
<dbReference type="HOGENOM" id="CLU_006777_0_0_6"/>
<evidence type="ECO:0000313" key="4">
    <source>
        <dbReference type="Proteomes" id="UP000001726"/>
    </source>
</evidence>
<feature type="compositionally biased region" description="Basic and acidic residues" evidence="1">
    <location>
        <begin position="329"/>
        <end position="343"/>
    </location>
</feature>
<sequence>MIIRISGGNDGVAEYLENGRKAERDFTRDELDYRLILDGNLDTTEKIIQSIDNSGQERYLHITLSFQESDVSHETLKAVTEEYKNLLMNAYDEDEYSFYAEAHLPKIKNITNNATGVLVERKPHIHIVIPETNLVTGKKLLPTGKVTITERYLDAIQEHVNYKFGLISPKDVTRVSDNNYANVLSRTKGDLYRERNSDFKKQILESITKNNITSFSQFGHYLKDYGEVKLRNAGKSTQYYAVKLEGDSKYTNLKSPLFSQQYVEKRELQIVKPTEKQVFQLINDWQQRVSHEVKYIYPKSEIVRTAYKSLSDEDKNTFLKERINSYEKERRFPSEKGRKEHQQRSFKQSAKPSLSRRANRLSYMPQRALVYGIRGSSRQPGREREGAGREASERLLSAYEHSYLGESGAESVHADQTMRRYDAGERSAQSRGIKSIQESSVLHEEFFQHLNEKAQDNEIETMREVRDNIDPERFLSTLSREYQLIAANYKITKAKDGSPRFQVGKRNMNASDFLTKHMNLSWNDSKAMLLKTYAEQQAKLPFEKALIRVSLTKEQARYRFDSLKEAQKELKNILTLNRSYLYNEIRVLRNQIYQVRGHEREVTRGLIVYHKLTGLETISEMDKKGRDFITDYHAIWNEDKDPMKALQKLKEIINFTDEENGVEAAETTLSIKSRVEAQKRVQELQRTRLKDLVLQKSQDKLVFLNPESEKPVFTDKGVRLIANKDASNEEIALMLEYAKEKFGGVLKLNGDDEFKTTCALIAAEKDMNIIIKPDEFNNLMKQHKADLVANHIQQAEQEHNKPMPDQTVEAGAEDLAENLHNTQQVVPAPVDEVKAIQVELDYSVLDRLDGFVKSLLLDAQDAHYGYLDNVTEEGTTYEVLGHTEGDTEDIFRLATFDNERDAQAFSDIANTLGKTKLAALIDEHQAIPSLIAEYAKKAESEELEFFVRDVELEITSKDMTLDEAKEYLEKEIVLMRTVKEDMHQDNENENVQD</sequence>
<gene>
    <name evidence="3" type="primary">nikB</name>
    <name evidence="3" type="ordered locus">ETA_pET490500</name>
</gene>
<keyword evidence="3" id="KW-0614">Plasmid</keyword>
<evidence type="ECO:0000313" key="3">
    <source>
        <dbReference type="EMBL" id="CAO94892.1"/>
    </source>
</evidence>
<name>B2VAX3_ERWT9</name>
<dbReference type="AlphaFoldDB" id="B2VAX3"/>
<feature type="domain" description="Large polyvalent protein-associated" evidence="2">
    <location>
        <begin position="705"/>
        <end position="783"/>
    </location>
</feature>
<evidence type="ECO:0000256" key="1">
    <source>
        <dbReference type="SAM" id="MobiDB-lite"/>
    </source>
</evidence>
<evidence type="ECO:0000259" key="2">
    <source>
        <dbReference type="Pfam" id="PF18821"/>
    </source>
</evidence>
<keyword evidence="4" id="KW-1185">Reference proteome</keyword>
<geneLocation type="plasmid" evidence="3 4">
    <name>pET49</name>
</geneLocation>
<reference evidence="3 4" key="1">
    <citation type="journal article" date="2008" name="Environ. Microbiol.">
        <title>The genome of Erwinia tasmaniensis strain Et1/99, a non-pathogenic bacterium in the genus Erwinia.</title>
        <authorList>
            <person name="Kube M."/>
            <person name="Migdoll A.M."/>
            <person name="Mueller I."/>
            <person name="Kuhl H."/>
            <person name="Beck A."/>
            <person name="Reinhardt R."/>
            <person name="Geider K."/>
        </authorList>
    </citation>
    <scope>NUCLEOTIDE SEQUENCE [LARGE SCALE GENOMIC DNA]</scope>
    <source>
        <strain evidence="4">DSM 17950 / CFBP 7177 / CIP 109463 / NCPPB 4357 / Et1/99</strain>
        <plasmid evidence="4">pET49</plasmid>
    </source>
</reference>
<protein>
    <submittedName>
        <fullName evidence="3">Relaxase</fullName>
    </submittedName>
</protein>
<proteinExistence type="predicted"/>
<accession>B2VAX3</accession>
<dbReference type="InterPro" id="IPR040677">
    <property type="entry name" value="LPD7"/>
</dbReference>
<feature type="region of interest" description="Disordered" evidence="1">
    <location>
        <begin position="329"/>
        <end position="359"/>
    </location>
</feature>
<feature type="region of interest" description="Disordered" evidence="1">
    <location>
        <begin position="372"/>
        <end position="391"/>
    </location>
</feature>
<organism evidence="3 4">
    <name type="scientific">Erwinia tasmaniensis (strain DSM 17950 / CFBP 7177 / CIP 109463 / NCPPB 4357 / Et1/99)</name>
    <dbReference type="NCBI Taxonomy" id="465817"/>
    <lineage>
        <taxon>Bacteria</taxon>
        <taxon>Pseudomonadati</taxon>
        <taxon>Pseudomonadota</taxon>
        <taxon>Gammaproteobacteria</taxon>
        <taxon>Enterobacterales</taxon>
        <taxon>Erwiniaceae</taxon>
        <taxon>Erwinia</taxon>
    </lineage>
</organism>
<dbReference type="OrthoDB" id="279005at2"/>
<dbReference type="Pfam" id="PF18821">
    <property type="entry name" value="LPD7"/>
    <property type="match status" value="1"/>
</dbReference>
<dbReference type="EMBL" id="CU468131">
    <property type="protein sequence ID" value="CAO94892.1"/>
    <property type="molecule type" value="Genomic_DNA"/>
</dbReference>
<dbReference type="KEGG" id="eta:ETA_pET490500"/>
<feature type="compositionally biased region" description="Basic and acidic residues" evidence="1">
    <location>
        <begin position="380"/>
        <end position="391"/>
    </location>
</feature>